<reference evidence="7 8" key="1">
    <citation type="submission" date="2017-12" db="EMBL/GenBank/DDBJ databases">
        <title>Confluentibacter flavum sp. nov., isolated from the saline lake.</title>
        <authorList>
            <person name="Yu L."/>
        </authorList>
    </citation>
    <scope>NUCLEOTIDE SEQUENCE [LARGE SCALE GENOMIC DNA]</scope>
    <source>
        <strain evidence="7 8">3B</strain>
    </source>
</reference>
<evidence type="ECO:0000313" key="7">
    <source>
        <dbReference type="EMBL" id="PKQ46087.1"/>
    </source>
</evidence>
<evidence type="ECO:0000313" key="8">
    <source>
        <dbReference type="Proteomes" id="UP000233435"/>
    </source>
</evidence>
<dbReference type="RefSeq" id="WP_106658798.1">
    <property type="nucleotide sequence ID" value="NZ_PJEO01000015.1"/>
</dbReference>
<comment type="subcellular location">
    <subcellularLocation>
        <location evidence="1">Membrane</location>
    </subcellularLocation>
</comment>
<dbReference type="InterPro" id="IPR000612">
    <property type="entry name" value="PMP3"/>
</dbReference>
<evidence type="ECO:0000256" key="4">
    <source>
        <dbReference type="ARBA" id="ARBA00022989"/>
    </source>
</evidence>
<sequence length="51" mass="5743">MPLHIIILNIILPPFAVYLKHGTGKELLISIILTIIGWIPGMIYAFWVNGK</sequence>
<keyword evidence="5 6" id="KW-0472">Membrane</keyword>
<keyword evidence="4 6" id="KW-1133">Transmembrane helix</keyword>
<accession>A0A2N3HMC2</accession>
<comment type="caution">
    <text evidence="7">The sequence shown here is derived from an EMBL/GenBank/DDBJ whole genome shotgun (WGS) entry which is preliminary data.</text>
</comment>
<dbReference type="Pfam" id="PF01679">
    <property type="entry name" value="Pmp3"/>
    <property type="match status" value="1"/>
</dbReference>
<protein>
    <submittedName>
        <fullName evidence="7">YqaE/Pmp3 family membrane protein</fullName>
    </submittedName>
</protein>
<dbReference type="PANTHER" id="PTHR21659">
    <property type="entry name" value="HYDROPHOBIC PROTEIN RCI2 LOW TEMPERATURE AND SALT RESPONSIVE PROTEIN LTI6 -RELATED"/>
    <property type="match status" value="1"/>
</dbReference>
<dbReference type="AlphaFoldDB" id="A0A2N3HMC2"/>
<evidence type="ECO:0000256" key="1">
    <source>
        <dbReference type="ARBA" id="ARBA00004370"/>
    </source>
</evidence>
<proteinExistence type="inferred from homology"/>
<dbReference type="Proteomes" id="UP000233435">
    <property type="component" value="Unassembled WGS sequence"/>
</dbReference>
<dbReference type="GO" id="GO:0016020">
    <property type="term" value="C:membrane"/>
    <property type="evidence" value="ECO:0007669"/>
    <property type="project" value="UniProtKB-SubCell"/>
</dbReference>
<keyword evidence="8" id="KW-1185">Reference proteome</keyword>
<keyword evidence="3 6" id="KW-0812">Transmembrane</keyword>
<feature type="transmembrane region" description="Helical" evidence="6">
    <location>
        <begin position="27"/>
        <end position="47"/>
    </location>
</feature>
<gene>
    <name evidence="7" type="ORF">CSW08_04920</name>
</gene>
<evidence type="ECO:0000256" key="2">
    <source>
        <dbReference type="ARBA" id="ARBA00009530"/>
    </source>
</evidence>
<name>A0A2N3HMC2_9FLAO</name>
<comment type="similarity">
    <text evidence="2">Belongs to the UPF0057 (PMP3) family.</text>
</comment>
<evidence type="ECO:0000256" key="3">
    <source>
        <dbReference type="ARBA" id="ARBA00022692"/>
    </source>
</evidence>
<dbReference type="EMBL" id="PJEO01000015">
    <property type="protein sequence ID" value="PKQ46087.1"/>
    <property type="molecule type" value="Genomic_DNA"/>
</dbReference>
<evidence type="ECO:0000256" key="6">
    <source>
        <dbReference type="SAM" id="Phobius"/>
    </source>
</evidence>
<evidence type="ECO:0000256" key="5">
    <source>
        <dbReference type="ARBA" id="ARBA00023136"/>
    </source>
</evidence>
<organism evidence="7 8">
    <name type="scientific">Confluentibacter flavum</name>
    <dbReference type="NCBI Taxonomy" id="1909700"/>
    <lineage>
        <taxon>Bacteria</taxon>
        <taxon>Pseudomonadati</taxon>
        <taxon>Bacteroidota</taxon>
        <taxon>Flavobacteriia</taxon>
        <taxon>Flavobacteriales</taxon>
        <taxon>Flavobacteriaceae</taxon>
        <taxon>Confluentibacter</taxon>
    </lineage>
</organism>
<dbReference type="PANTHER" id="PTHR21659:SF42">
    <property type="entry name" value="UPF0057 MEMBRANE PROTEIN ZK632.10-RELATED"/>
    <property type="match status" value="1"/>
</dbReference>